<evidence type="ECO:0000259" key="1">
    <source>
        <dbReference type="SMART" id="SM00829"/>
    </source>
</evidence>
<comment type="caution">
    <text evidence="2">The sequence shown here is derived from an EMBL/GenBank/DDBJ whole genome shotgun (WGS) entry which is preliminary data.</text>
</comment>
<dbReference type="AlphaFoldDB" id="A0A7Y9GLV0"/>
<dbReference type="PANTHER" id="PTHR44013">
    <property type="entry name" value="ZINC-TYPE ALCOHOL DEHYDROGENASE-LIKE PROTEIN C16A3.02C"/>
    <property type="match status" value="1"/>
</dbReference>
<dbReference type="SMART" id="SM00829">
    <property type="entry name" value="PKS_ER"/>
    <property type="match status" value="1"/>
</dbReference>
<dbReference type="SUPFAM" id="SSF51735">
    <property type="entry name" value="NAD(P)-binding Rossmann-fold domains"/>
    <property type="match status" value="1"/>
</dbReference>
<dbReference type="RefSeq" id="WP_179487810.1">
    <property type="nucleotide sequence ID" value="NZ_JACCBV010000001.1"/>
</dbReference>
<name>A0A7Y9GLV0_9MICO</name>
<dbReference type="InterPro" id="IPR011032">
    <property type="entry name" value="GroES-like_sf"/>
</dbReference>
<reference evidence="2 3" key="1">
    <citation type="submission" date="2020-07" db="EMBL/GenBank/DDBJ databases">
        <title>Sequencing the genomes of 1000 actinobacteria strains.</title>
        <authorList>
            <person name="Klenk H.-P."/>
        </authorList>
    </citation>
    <scope>NUCLEOTIDE SEQUENCE [LARGE SCALE GENOMIC DNA]</scope>
    <source>
        <strain evidence="2 3">DSM 24662</strain>
    </source>
</reference>
<dbReference type="Pfam" id="PF13602">
    <property type="entry name" value="ADH_zinc_N_2"/>
    <property type="match status" value="1"/>
</dbReference>
<protein>
    <submittedName>
        <fullName evidence="2">NADPH:quinone reductase-like Zn-dependent oxidoreductase</fullName>
    </submittedName>
</protein>
<evidence type="ECO:0000313" key="2">
    <source>
        <dbReference type="EMBL" id="NYE18856.1"/>
    </source>
</evidence>
<dbReference type="InterPro" id="IPR036291">
    <property type="entry name" value="NAD(P)-bd_dom_sf"/>
</dbReference>
<dbReference type="GO" id="GO:0016491">
    <property type="term" value="F:oxidoreductase activity"/>
    <property type="evidence" value="ECO:0007669"/>
    <property type="project" value="InterPro"/>
</dbReference>
<dbReference type="EMBL" id="JACCBV010000001">
    <property type="protein sequence ID" value="NYE18856.1"/>
    <property type="molecule type" value="Genomic_DNA"/>
</dbReference>
<keyword evidence="3" id="KW-1185">Reference proteome</keyword>
<evidence type="ECO:0000313" key="3">
    <source>
        <dbReference type="Proteomes" id="UP000576969"/>
    </source>
</evidence>
<dbReference type="Gene3D" id="3.90.180.10">
    <property type="entry name" value="Medium-chain alcohol dehydrogenases, catalytic domain"/>
    <property type="match status" value="1"/>
</dbReference>
<dbReference type="PANTHER" id="PTHR44013:SF1">
    <property type="entry name" value="ZINC-TYPE ALCOHOL DEHYDROGENASE-LIKE PROTEIN C16A3.02C"/>
    <property type="match status" value="1"/>
</dbReference>
<dbReference type="CDD" id="cd08267">
    <property type="entry name" value="MDR1"/>
    <property type="match status" value="1"/>
</dbReference>
<dbReference type="InterPro" id="IPR052733">
    <property type="entry name" value="Chloroplast_QOR"/>
</dbReference>
<dbReference type="InterPro" id="IPR013154">
    <property type="entry name" value="ADH-like_N"/>
</dbReference>
<dbReference type="InterPro" id="IPR020843">
    <property type="entry name" value="ER"/>
</dbReference>
<dbReference type="Gene3D" id="3.40.50.720">
    <property type="entry name" value="NAD(P)-binding Rossmann-like Domain"/>
    <property type="match status" value="1"/>
</dbReference>
<dbReference type="SUPFAM" id="SSF50129">
    <property type="entry name" value="GroES-like"/>
    <property type="match status" value="1"/>
</dbReference>
<proteinExistence type="predicted"/>
<dbReference type="Pfam" id="PF08240">
    <property type="entry name" value="ADH_N"/>
    <property type="match status" value="1"/>
</dbReference>
<accession>A0A7Y9GLV0</accession>
<gene>
    <name evidence="2" type="ORF">BJ991_000884</name>
</gene>
<organism evidence="2 3">
    <name type="scientific">Microbacterium immunditiarum</name>
    <dbReference type="NCBI Taxonomy" id="337480"/>
    <lineage>
        <taxon>Bacteria</taxon>
        <taxon>Bacillati</taxon>
        <taxon>Actinomycetota</taxon>
        <taxon>Actinomycetes</taxon>
        <taxon>Micrococcales</taxon>
        <taxon>Microbacteriaceae</taxon>
        <taxon>Microbacterium</taxon>
    </lineage>
</organism>
<feature type="domain" description="Enoyl reductase (ER)" evidence="1">
    <location>
        <begin position="17"/>
        <end position="329"/>
    </location>
</feature>
<sequence length="333" mass="34644">MTTDAATTRAWIQPAYGGPEILEQRTIDRPRPGKGEVLVRVRATSLNSADAKLLRGEPGVLRLGFGLRRPRNPVRGMDVAGTIVAVGEGVDGSHVGDEVVGEISGGGGGLATYAVTRFGRVVPRPADVDPATAAAVPLAGGTAWHALRLAGVRAGSRVLVIGASGGVGSFAVQLAARSGAEVWALCGERNRALVERLGATRTFDYRATGPETLPEGTFDAVIDIGGTAPLGVLQRLVREGGSVVMVAGEGKGPFGPIGRMLRAVFRSIGSKRRLRPLAARASASVTSMLLEKVARGELEPVIERTFAFDEARDALAHVDAGHTVGKVVVRVED</sequence>
<dbReference type="Proteomes" id="UP000576969">
    <property type="component" value="Unassembled WGS sequence"/>
</dbReference>